<gene>
    <name evidence="1" type="ORF">MPPM_4891</name>
</gene>
<evidence type="ECO:0000313" key="1">
    <source>
        <dbReference type="EMBL" id="BAU93496.1"/>
    </source>
</evidence>
<organism evidence="1 2">
    <name type="scientific">Methylorubrum populi</name>
    <dbReference type="NCBI Taxonomy" id="223967"/>
    <lineage>
        <taxon>Bacteria</taxon>
        <taxon>Pseudomonadati</taxon>
        <taxon>Pseudomonadota</taxon>
        <taxon>Alphaproteobacteria</taxon>
        <taxon>Hyphomicrobiales</taxon>
        <taxon>Methylobacteriaceae</taxon>
        <taxon>Methylorubrum</taxon>
    </lineage>
</organism>
<dbReference type="EMBL" id="AP014809">
    <property type="protein sequence ID" value="BAU93496.1"/>
    <property type="molecule type" value="Genomic_DNA"/>
</dbReference>
<sequence>MNLAPVNLAPVNLAPVNLTSLNAAGASGAALRLSPLPQTSLAASSYHRAMRTALALLLVLAASPALAESSCSDLIERVRAATGAEVAERNADFARFDAGPQTSLTLSCAGDQSSVGAQYKGETVPPEYDALFVKAGHAVTGIAPDRLREAARQAREGAQAKRHSTVDVDGARVTCAFMRKEPGALTQCAVLQRPST</sequence>
<protein>
    <recommendedName>
        <fullName evidence="3">ABC transporter ATPase</fullName>
    </recommendedName>
</protein>
<dbReference type="Proteomes" id="UP000218288">
    <property type="component" value="Chromosome"/>
</dbReference>
<evidence type="ECO:0008006" key="3">
    <source>
        <dbReference type="Google" id="ProtNLM"/>
    </source>
</evidence>
<name>A0A160PK85_9HYPH</name>
<proteinExistence type="predicted"/>
<dbReference type="AlphaFoldDB" id="A0A160PK85"/>
<evidence type="ECO:0000313" key="2">
    <source>
        <dbReference type="Proteomes" id="UP000218288"/>
    </source>
</evidence>
<accession>A0A160PK85</accession>
<reference evidence="1 2" key="1">
    <citation type="journal article" date="2016" name="Genome Announc.">
        <title>Complete Genome Sequence of Methylobacterium populi P-1M, Isolated from Pink-Pigmented Household Biofilm.</title>
        <authorList>
            <person name="Morohoshi T."/>
            <person name="Ikeda T."/>
        </authorList>
    </citation>
    <scope>NUCLEOTIDE SEQUENCE [LARGE SCALE GENOMIC DNA]</scope>
    <source>
        <strain evidence="1 2">P-1M</strain>
    </source>
</reference>